<evidence type="ECO:0000313" key="16">
    <source>
        <dbReference type="EMBL" id="JAI55996.1"/>
    </source>
</evidence>
<keyword evidence="10 13" id="KW-0408">Iron</keyword>
<dbReference type="PRINTS" id="PR00385">
    <property type="entry name" value="P450"/>
</dbReference>
<dbReference type="InterPro" id="IPR002401">
    <property type="entry name" value="Cyt_P450_E_grp-I"/>
</dbReference>
<keyword evidence="6 13" id="KW-0479">Metal-binding</keyword>
<dbReference type="GO" id="GO:0005789">
    <property type="term" value="C:endoplasmic reticulum membrane"/>
    <property type="evidence" value="ECO:0007669"/>
    <property type="project" value="UniProtKB-SubCell"/>
</dbReference>
<evidence type="ECO:0000256" key="12">
    <source>
        <dbReference type="ARBA" id="ARBA00023136"/>
    </source>
</evidence>
<evidence type="ECO:0000256" key="7">
    <source>
        <dbReference type="ARBA" id="ARBA00022824"/>
    </source>
</evidence>
<evidence type="ECO:0000256" key="4">
    <source>
        <dbReference type="ARBA" id="ARBA00010617"/>
    </source>
</evidence>
<evidence type="ECO:0000256" key="8">
    <source>
        <dbReference type="ARBA" id="ARBA00022848"/>
    </source>
</evidence>
<evidence type="ECO:0000256" key="15">
    <source>
        <dbReference type="SAM" id="Phobius"/>
    </source>
</evidence>
<dbReference type="Gene3D" id="1.10.630.10">
    <property type="entry name" value="Cytochrome P450"/>
    <property type="match status" value="1"/>
</dbReference>
<dbReference type="EMBL" id="GDKW01000599">
    <property type="protein sequence ID" value="JAI55996.1"/>
    <property type="molecule type" value="mRNA"/>
</dbReference>
<dbReference type="InterPro" id="IPR036396">
    <property type="entry name" value="Cyt_P450_sf"/>
</dbReference>
<keyword evidence="7" id="KW-0256">Endoplasmic reticulum</keyword>
<accession>A0A0P4VZH9</accession>
<dbReference type="InterPro" id="IPR001128">
    <property type="entry name" value="Cyt_P450"/>
</dbReference>
<dbReference type="GO" id="GO:0004497">
    <property type="term" value="F:monooxygenase activity"/>
    <property type="evidence" value="ECO:0007669"/>
    <property type="project" value="UniProtKB-KW"/>
</dbReference>
<keyword evidence="15" id="KW-0812">Transmembrane</keyword>
<dbReference type="PRINTS" id="PR00463">
    <property type="entry name" value="EP450I"/>
</dbReference>
<reference evidence="16" key="1">
    <citation type="journal article" date="2016" name="PLoS Negl. Trop. Dis.">
        <title>A Deep Insight into the Sialome of Rhodnius neglectus, a Vector of Chagas Disease.</title>
        <authorList>
            <person name="Santiago P.B."/>
            <person name="Assumpcao T.C."/>
            <person name="Araujo C.N."/>
            <person name="Bastos I.M."/>
            <person name="Neves D."/>
            <person name="Silva I.G."/>
            <person name="Charneau S."/>
            <person name="Queiroz R.M."/>
            <person name="Raiol T."/>
            <person name="Oliveira J.V."/>
            <person name="Sousa M.V."/>
            <person name="Calvo E."/>
            <person name="Ribeiro J.M."/>
            <person name="Santana J.M."/>
        </authorList>
    </citation>
    <scope>NUCLEOTIDE SEQUENCE</scope>
    <source>
        <tissue evidence="16">Salivary glands</tissue>
    </source>
</reference>
<protein>
    <submittedName>
        <fullName evidence="16">Putative cytochrome p450 6a14-like isoform 2</fullName>
    </submittedName>
</protein>
<proteinExistence type="evidence at transcript level"/>
<evidence type="ECO:0000256" key="9">
    <source>
        <dbReference type="ARBA" id="ARBA00023002"/>
    </source>
</evidence>
<keyword evidence="9 14" id="KW-0560">Oxidoreductase</keyword>
<feature type="transmembrane region" description="Helical" evidence="15">
    <location>
        <begin position="6"/>
        <end position="24"/>
    </location>
</feature>
<evidence type="ECO:0000256" key="11">
    <source>
        <dbReference type="ARBA" id="ARBA00023033"/>
    </source>
</evidence>
<dbReference type="GO" id="GO:0020037">
    <property type="term" value="F:heme binding"/>
    <property type="evidence" value="ECO:0007669"/>
    <property type="project" value="InterPro"/>
</dbReference>
<comment type="subcellular location">
    <subcellularLocation>
        <location evidence="3">Endoplasmic reticulum membrane</location>
        <topology evidence="3">Peripheral membrane protein</topology>
    </subcellularLocation>
    <subcellularLocation>
        <location evidence="2">Microsome membrane</location>
        <topology evidence="2">Peripheral membrane protein</topology>
    </subcellularLocation>
</comment>
<keyword evidence="12 15" id="KW-0472">Membrane</keyword>
<keyword evidence="15" id="KW-1133">Transmembrane helix</keyword>
<dbReference type="SUPFAM" id="SSF48264">
    <property type="entry name" value="Cytochrome P450"/>
    <property type="match status" value="1"/>
</dbReference>
<sequence>MFQIIVSLVSLILTIFLYIFYRAWKTNQHWKEKGIPHPKPMLFFGNNEPSLLEKMPIGQVHEHFCKQFPNEPLFGYYDFMKPTLVVKDIDYIEKIIIKDFAHFVDHGIIPLDDKRNPLDSNLFNMNGKRWKAVRSRLSPIFTTGKLKLMFESMIGCGDELIKQLDKGETHDVELKDTLSCFAMDTIGSCAFGIDSGSLSKPDNEFRRIGKQTSELNFLTSMKFLILMHLPLLNKLLNITFSKPHVTNYFSAIIKDTVKYRRENGFKRNDFIQLMMQLQDKGYVEVHIRDAADDYLNLDTTVYSKEKFELTDDQLTGHAVSFLTAGFDATSSAMLFTVYELSRNPSIQEKVRQEIRREIERAGSLTYDSLKDMTYLEQCVKEALRMYPPAQLLARVCTKQYTFNNGMTIDPGQPILIPTLSVHNDPKYYPDPRVFRPERFDPNNTIPVGAYLPFGNGPRICLAMRFAMLEIKFCIANLLRNCTVSISPKTKQPITLKPNSMITTPNEVLYFNIRENNILD</sequence>
<dbReference type="Pfam" id="PF00067">
    <property type="entry name" value="p450"/>
    <property type="match status" value="1"/>
</dbReference>
<dbReference type="AlphaFoldDB" id="A0A0P4VZH9"/>
<evidence type="ECO:0000256" key="13">
    <source>
        <dbReference type="PIRSR" id="PIRSR602401-1"/>
    </source>
</evidence>
<keyword evidence="5 13" id="KW-0349">Heme</keyword>
<evidence type="ECO:0000256" key="14">
    <source>
        <dbReference type="RuleBase" id="RU000461"/>
    </source>
</evidence>
<dbReference type="InterPro" id="IPR017972">
    <property type="entry name" value="Cyt_P450_CS"/>
</dbReference>
<keyword evidence="8" id="KW-0492">Microsome</keyword>
<dbReference type="PANTHER" id="PTHR24292">
    <property type="entry name" value="CYTOCHROME P450"/>
    <property type="match status" value="1"/>
</dbReference>
<feature type="binding site" description="axial binding residue" evidence="13">
    <location>
        <position position="460"/>
    </location>
    <ligand>
        <name>heme</name>
        <dbReference type="ChEBI" id="CHEBI:30413"/>
    </ligand>
    <ligandPart>
        <name>Fe</name>
        <dbReference type="ChEBI" id="CHEBI:18248"/>
    </ligandPart>
</feature>
<evidence type="ECO:0000256" key="1">
    <source>
        <dbReference type="ARBA" id="ARBA00001971"/>
    </source>
</evidence>
<dbReference type="PANTHER" id="PTHR24292:SF104">
    <property type="entry name" value="CYTOCHROME P450 308A1-RELATED"/>
    <property type="match status" value="1"/>
</dbReference>
<evidence type="ECO:0000256" key="2">
    <source>
        <dbReference type="ARBA" id="ARBA00004174"/>
    </source>
</evidence>
<comment type="cofactor">
    <cofactor evidence="1 13">
        <name>heme</name>
        <dbReference type="ChEBI" id="CHEBI:30413"/>
    </cofactor>
</comment>
<evidence type="ECO:0000256" key="3">
    <source>
        <dbReference type="ARBA" id="ARBA00004406"/>
    </source>
</evidence>
<dbReference type="GO" id="GO:0016705">
    <property type="term" value="F:oxidoreductase activity, acting on paired donors, with incorporation or reduction of molecular oxygen"/>
    <property type="evidence" value="ECO:0007669"/>
    <property type="project" value="InterPro"/>
</dbReference>
<dbReference type="FunFam" id="1.10.630.10:FF:000042">
    <property type="entry name" value="Cytochrome P450"/>
    <property type="match status" value="1"/>
</dbReference>
<evidence type="ECO:0000256" key="6">
    <source>
        <dbReference type="ARBA" id="ARBA00022723"/>
    </source>
</evidence>
<dbReference type="GO" id="GO:0005506">
    <property type="term" value="F:iron ion binding"/>
    <property type="evidence" value="ECO:0007669"/>
    <property type="project" value="InterPro"/>
</dbReference>
<evidence type="ECO:0000256" key="10">
    <source>
        <dbReference type="ARBA" id="ARBA00023004"/>
    </source>
</evidence>
<organism evidence="16">
    <name type="scientific">Rhodnius neglectus</name>
    <dbReference type="NCBI Taxonomy" id="72488"/>
    <lineage>
        <taxon>Eukaryota</taxon>
        <taxon>Metazoa</taxon>
        <taxon>Ecdysozoa</taxon>
        <taxon>Arthropoda</taxon>
        <taxon>Hexapoda</taxon>
        <taxon>Insecta</taxon>
        <taxon>Pterygota</taxon>
        <taxon>Neoptera</taxon>
        <taxon>Paraneoptera</taxon>
        <taxon>Hemiptera</taxon>
        <taxon>Heteroptera</taxon>
        <taxon>Panheteroptera</taxon>
        <taxon>Cimicomorpha</taxon>
        <taxon>Reduviidae</taxon>
        <taxon>Triatominae</taxon>
        <taxon>Rhodnius</taxon>
    </lineage>
</organism>
<evidence type="ECO:0000256" key="5">
    <source>
        <dbReference type="ARBA" id="ARBA00022617"/>
    </source>
</evidence>
<comment type="similarity">
    <text evidence="4 14">Belongs to the cytochrome P450 family.</text>
</comment>
<dbReference type="CDD" id="cd11056">
    <property type="entry name" value="CYP6-like"/>
    <property type="match status" value="1"/>
</dbReference>
<dbReference type="InterPro" id="IPR050476">
    <property type="entry name" value="Insect_CytP450_Detox"/>
</dbReference>
<dbReference type="PROSITE" id="PS00086">
    <property type="entry name" value="CYTOCHROME_P450"/>
    <property type="match status" value="1"/>
</dbReference>
<keyword evidence="11 14" id="KW-0503">Monooxygenase</keyword>
<name>A0A0P4VZH9_9HEMI</name>